<dbReference type="Gene3D" id="3.50.50.60">
    <property type="entry name" value="FAD/NAD(P)-binding domain"/>
    <property type="match status" value="1"/>
</dbReference>
<comment type="caution">
    <text evidence="9">The sequence shown here is derived from an EMBL/GenBank/DDBJ whole genome shotgun (WGS) entry which is preliminary data.</text>
</comment>
<gene>
    <name evidence="9" type="primary">Gld_3</name>
    <name evidence="9" type="ORF">G6Z76_0012566</name>
</gene>
<keyword evidence="3 5" id="KW-0285">Flavoprotein</keyword>
<keyword evidence="6" id="KW-0472">Membrane</keyword>
<comment type="similarity">
    <text evidence="2 5">Belongs to the GMC oxidoreductase family.</text>
</comment>
<evidence type="ECO:0000256" key="1">
    <source>
        <dbReference type="ARBA" id="ARBA00001974"/>
    </source>
</evidence>
<evidence type="ECO:0000259" key="7">
    <source>
        <dbReference type="PROSITE" id="PS00623"/>
    </source>
</evidence>
<keyword evidence="4 5" id="KW-0274">FAD</keyword>
<evidence type="ECO:0000256" key="4">
    <source>
        <dbReference type="ARBA" id="ARBA00022827"/>
    </source>
</evidence>
<feature type="non-terminal residue" evidence="9">
    <location>
        <position position="448"/>
    </location>
</feature>
<sequence length="448" mass="51672">MFIFMKLLFVLVNTLTMLFLFYIHLDYILDMYFQWFFNDVRDMQQYDYIIVGAGSAGAILATNLAEDKHSVLLLEAGGTAPFFLDIPLLTPIIQNTVYDWQYVTVPQEHACKGLINNQSRWPRGKILGGTSRLNFMAYVLGHRLDYEKWFPDFAESVAKNDESISISDLRWTTDFADVILNAVKELNHNISNINLQLDTGFTKAQLTMENGRRWSTDKILYQKPNHVLTILTHAHATKILVNFNKAEGVEFVRFGNKYIAVAKKGVILSAGAVESPKLLMLSGIGPKKHLEDFGQAAKKRNKKGRAMRGLVIGIIRDLFEGEKWKKEVENTMAGRIKVDRNKVRMMGGNFNVRTGGVEGRGKGKRRKDEAVRYGGQEEYVKERIGKAAAVMGEGWKKERGQYFEDRWLELKSWQSLEMEGEFRFEELEKRDREIQEERWEKIRKAQYN</sequence>
<proteinExistence type="inferred from homology"/>
<evidence type="ECO:0000259" key="8">
    <source>
        <dbReference type="PROSITE" id="PS00624"/>
    </source>
</evidence>
<dbReference type="EMBL" id="JAANIC010005890">
    <property type="protein sequence ID" value="KAG5330268.1"/>
    <property type="molecule type" value="Genomic_DNA"/>
</dbReference>
<dbReference type="InterPro" id="IPR000172">
    <property type="entry name" value="GMC_OxRdtase_N"/>
</dbReference>
<reference evidence="9" key="1">
    <citation type="submission" date="2020-03" db="EMBL/GenBank/DDBJ databases">
        <title>Relaxed selection underlies rapid genomic changes in the transitions from sociality to social parasitism in ants.</title>
        <authorList>
            <person name="Bi X."/>
        </authorList>
    </citation>
    <scope>NUCLEOTIDE SEQUENCE</scope>
    <source>
        <strain evidence="9">BGI-DK2014a</strain>
        <tissue evidence="9">Whole body</tissue>
    </source>
</reference>
<dbReference type="InterPro" id="IPR036188">
    <property type="entry name" value="FAD/NAD-bd_sf"/>
</dbReference>
<dbReference type="Pfam" id="PF00732">
    <property type="entry name" value="GMC_oxred_N"/>
    <property type="match status" value="1"/>
</dbReference>
<dbReference type="SUPFAM" id="SSF51905">
    <property type="entry name" value="FAD/NAD(P)-binding domain"/>
    <property type="match status" value="1"/>
</dbReference>
<evidence type="ECO:0000256" key="3">
    <source>
        <dbReference type="ARBA" id="ARBA00022630"/>
    </source>
</evidence>
<evidence type="ECO:0000256" key="5">
    <source>
        <dbReference type="RuleBase" id="RU003968"/>
    </source>
</evidence>
<dbReference type="GO" id="GO:0016614">
    <property type="term" value="F:oxidoreductase activity, acting on CH-OH group of donors"/>
    <property type="evidence" value="ECO:0007669"/>
    <property type="project" value="InterPro"/>
</dbReference>
<evidence type="ECO:0000256" key="2">
    <source>
        <dbReference type="ARBA" id="ARBA00010790"/>
    </source>
</evidence>
<organism evidence="9 10">
    <name type="scientific">Acromyrmex charruanus</name>
    <dbReference type="NCBI Taxonomy" id="2715315"/>
    <lineage>
        <taxon>Eukaryota</taxon>
        <taxon>Metazoa</taxon>
        <taxon>Ecdysozoa</taxon>
        <taxon>Arthropoda</taxon>
        <taxon>Hexapoda</taxon>
        <taxon>Insecta</taxon>
        <taxon>Pterygota</taxon>
        <taxon>Neoptera</taxon>
        <taxon>Endopterygota</taxon>
        <taxon>Hymenoptera</taxon>
        <taxon>Apocrita</taxon>
        <taxon>Aculeata</taxon>
        <taxon>Formicoidea</taxon>
        <taxon>Formicidae</taxon>
        <taxon>Myrmicinae</taxon>
        <taxon>Acromyrmex</taxon>
    </lineage>
</organism>
<protein>
    <submittedName>
        <fullName evidence="9">DHGL dehydrogenase</fullName>
    </submittedName>
</protein>
<dbReference type="PROSITE" id="PS00624">
    <property type="entry name" value="GMC_OXRED_2"/>
    <property type="match status" value="1"/>
</dbReference>
<accession>A0A836G1U2</accession>
<dbReference type="Proteomes" id="UP000669903">
    <property type="component" value="Unassembled WGS sequence"/>
</dbReference>
<dbReference type="GO" id="GO:0050660">
    <property type="term" value="F:flavin adenine dinucleotide binding"/>
    <property type="evidence" value="ECO:0007669"/>
    <property type="project" value="InterPro"/>
</dbReference>
<feature type="non-terminal residue" evidence="9">
    <location>
        <position position="1"/>
    </location>
</feature>
<dbReference type="AlphaFoldDB" id="A0A836G1U2"/>
<keyword evidence="6" id="KW-0812">Transmembrane</keyword>
<keyword evidence="10" id="KW-1185">Reference proteome</keyword>
<dbReference type="PROSITE" id="PS00623">
    <property type="entry name" value="GMC_OXRED_1"/>
    <property type="match status" value="1"/>
</dbReference>
<name>A0A836G1U2_9HYME</name>
<feature type="transmembrane region" description="Helical" evidence="6">
    <location>
        <begin position="7"/>
        <end position="25"/>
    </location>
</feature>
<dbReference type="InterPro" id="IPR012132">
    <property type="entry name" value="GMC_OxRdtase"/>
</dbReference>
<keyword evidence="6" id="KW-1133">Transmembrane helix</keyword>
<evidence type="ECO:0000313" key="9">
    <source>
        <dbReference type="EMBL" id="KAG5330268.1"/>
    </source>
</evidence>
<dbReference type="PANTHER" id="PTHR11552">
    <property type="entry name" value="GLUCOSE-METHANOL-CHOLINE GMC OXIDOREDUCTASE"/>
    <property type="match status" value="1"/>
</dbReference>
<comment type="cofactor">
    <cofactor evidence="1">
        <name>FAD</name>
        <dbReference type="ChEBI" id="CHEBI:57692"/>
    </cofactor>
</comment>
<feature type="domain" description="Glucose-methanol-choline oxidoreductase N-terminal" evidence="8">
    <location>
        <begin position="271"/>
        <end position="285"/>
    </location>
</feature>
<dbReference type="PANTHER" id="PTHR11552:SF147">
    <property type="entry name" value="CHOLINE DEHYDROGENASE, MITOCHONDRIAL"/>
    <property type="match status" value="1"/>
</dbReference>
<feature type="domain" description="Glucose-methanol-choline oxidoreductase N-terminal" evidence="7">
    <location>
        <begin position="124"/>
        <end position="147"/>
    </location>
</feature>
<evidence type="ECO:0000313" key="10">
    <source>
        <dbReference type="Proteomes" id="UP000669903"/>
    </source>
</evidence>
<evidence type="ECO:0000256" key="6">
    <source>
        <dbReference type="SAM" id="Phobius"/>
    </source>
</evidence>